<evidence type="ECO:0000313" key="5">
    <source>
        <dbReference type="EMBL" id="SPD14467.1"/>
    </source>
</evidence>
<dbReference type="InterPro" id="IPR036427">
    <property type="entry name" value="Bromodomain-like_sf"/>
</dbReference>
<gene>
    <name evidence="5" type="ORF">FSB_LOCUS42349</name>
</gene>
<feature type="region of interest" description="Disordered" evidence="3">
    <location>
        <begin position="618"/>
        <end position="666"/>
    </location>
</feature>
<dbReference type="SUPFAM" id="SSF47370">
    <property type="entry name" value="Bromodomain"/>
    <property type="match status" value="1"/>
</dbReference>
<name>A0A2N9HJV2_FAGSY</name>
<keyword evidence="1 2" id="KW-0103">Bromodomain</keyword>
<evidence type="ECO:0000256" key="2">
    <source>
        <dbReference type="PROSITE-ProRule" id="PRU00035"/>
    </source>
</evidence>
<feature type="compositionally biased region" description="Polar residues" evidence="3">
    <location>
        <begin position="722"/>
        <end position="732"/>
    </location>
</feature>
<feature type="compositionally biased region" description="Polar residues" evidence="3">
    <location>
        <begin position="618"/>
        <end position="627"/>
    </location>
</feature>
<dbReference type="Pfam" id="PF00439">
    <property type="entry name" value="Bromodomain"/>
    <property type="match status" value="1"/>
</dbReference>
<feature type="compositionally biased region" description="Acidic residues" evidence="3">
    <location>
        <begin position="95"/>
        <end position="109"/>
    </location>
</feature>
<dbReference type="InterPro" id="IPR018359">
    <property type="entry name" value="Bromodomain_CS"/>
</dbReference>
<evidence type="ECO:0000256" key="3">
    <source>
        <dbReference type="SAM" id="MobiDB-lite"/>
    </source>
</evidence>
<feature type="compositionally biased region" description="Low complexity" evidence="3">
    <location>
        <begin position="879"/>
        <end position="890"/>
    </location>
</feature>
<feature type="region of interest" description="Disordered" evidence="3">
    <location>
        <begin position="761"/>
        <end position="781"/>
    </location>
</feature>
<dbReference type="EMBL" id="OIVN01003935">
    <property type="protein sequence ID" value="SPD14467.1"/>
    <property type="molecule type" value="Genomic_DNA"/>
</dbReference>
<dbReference type="InterPro" id="IPR051831">
    <property type="entry name" value="Bromodomain_contain_prot"/>
</dbReference>
<feature type="compositionally biased region" description="Basic and acidic residues" evidence="3">
    <location>
        <begin position="14"/>
        <end position="35"/>
    </location>
</feature>
<dbReference type="PROSITE" id="PS50014">
    <property type="entry name" value="BROMODOMAIN_2"/>
    <property type="match status" value="1"/>
</dbReference>
<dbReference type="PRINTS" id="PR00503">
    <property type="entry name" value="BROMODOMAIN"/>
</dbReference>
<sequence length="903" mass="100950">MGQIVKRKKKGRPSKADLARRAVESAAAAEREVRRSLRRRNVRYNIDYDDYLDEDDEDEDEEDLRRREKKVKLVVKLNQGTETTSPPARGNHATEDDDEDEEEEMEEEEQHERKPMMKKRKINGQDDDNNDDDENEEHQQQQHQNEEEEDEDDDHHHEHHDYDVEERLRKVDSKGVDSAPGTPCDPLAVIPLPDKKTMELILDKLQKKDTYGVYAEPVDPEELPDYHEVIEHPMDFATVRKKLANGSYSSLEQFESDILLICSNAMQYNAPDTIYHKQARSIQELAKKKFERLRIEFERSEKELKSEQKTRSNSLIKKPVKKPFCRTPQEPVGSDFSTGATLATVGDVQNGSNLIQGGGCERPSNADGVVEGNSSLVDTNLEKAEELSSGKGLSKWGRKHFVLDDNRRATYNISNQPVVRSESIFTTFEGEIKQLVAVGLHAEYSYARSLARFAATLGPVAWKVASQRIEQALPAGCKFGRGWVGEYEPLPTPVLMLENRMQKEPGLISKFQSNAELRKDDRTKTHVPVKEHPVTGPTLERKQSLFAPASGYITEGKLSVSSSAGTKPSTPDNAIYQPQNPQSRNFVKPENKVIKQFELNSLPSAPQNNAELIAEKQFSSNSEMSGSRSKELASRNINRSQSVPFKQPDTNGVLTGGLPNGKVNNGLNNKMNNPSTDTIPNHMARATYFAHGQEQGLSDPVQLMRMLADRAQKQQKSSNQSAVETPQATPSVSSSRRDDSSNASAAAARAWMSIGAGGFKQATENSGLPKTQIPADPSYNPTREFRPQISQVRGEFPLSGGMQSQSERKSFPLQAFVPQPVRVGNEAQFQNRPIVFPQLAPADLSRFQAQYPWRGLSPHTQSRPKQETLPPDLNIGFQSPGSPVRPSSGVMVDSQQPDLALQL</sequence>
<feature type="compositionally biased region" description="Polar residues" evidence="3">
    <location>
        <begin position="635"/>
        <end position="653"/>
    </location>
</feature>
<feature type="domain" description="Bromo" evidence="4">
    <location>
        <begin position="206"/>
        <end position="276"/>
    </location>
</feature>
<accession>A0A2N9HJV2</accession>
<dbReference type="Gene3D" id="1.20.920.10">
    <property type="entry name" value="Bromodomain-like"/>
    <property type="match status" value="1"/>
</dbReference>
<proteinExistence type="predicted"/>
<feature type="compositionally biased region" description="Acidic residues" evidence="3">
    <location>
        <begin position="47"/>
        <end position="62"/>
    </location>
</feature>
<dbReference type="SMART" id="SM00297">
    <property type="entry name" value="BROMO"/>
    <property type="match status" value="1"/>
</dbReference>
<feature type="region of interest" description="Disordered" evidence="3">
    <location>
        <begin position="1"/>
        <end position="166"/>
    </location>
</feature>
<feature type="compositionally biased region" description="Basic and acidic residues" evidence="3">
    <location>
        <begin position="154"/>
        <end position="166"/>
    </location>
</feature>
<feature type="region of interest" description="Disordered" evidence="3">
    <location>
        <begin position="710"/>
        <end position="746"/>
    </location>
</feature>
<feature type="region of interest" description="Disordered" evidence="3">
    <location>
        <begin position="559"/>
        <end position="585"/>
    </location>
</feature>
<protein>
    <recommendedName>
        <fullName evidence="4">Bromo domain-containing protein</fullName>
    </recommendedName>
</protein>
<feature type="region of interest" description="Disordered" evidence="3">
    <location>
        <begin position="854"/>
        <end position="903"/>
    </location>
</feature>
<feature type="compositionally biased region" description="Basic residues" evidence="3">
    <location>
        <begin position="1"/>
        <end position="13"/>
    </location>
</feature>
<evidence type="ECO:0000256" key="1">
    <source>
        <dbReference type="ARBA" id="ARBA00023117"/>
    </source>
</evidence>
<reference evidence="5" key="1">
    <citation type="submission" date="2018-02" db="EMBL/GenBank/DDBJ databases">
        <authorList>
            <person name="Cohen D.B."/>
            <person name="Kent A.D."/>
        </authorList>
    </citation>
    <scope>NUCLEOTIDE SEQUENCE</scope>
</reference>
<feature type="region of interest" description="Disordered" evidence="3">
    <location>
        <begin position="301"/>
        <end position="338"/>
    </location>
</feature>
<dbReference type="PROSITE" id="PS00633">
    <property type="entry name" value="BROMODOMAIN_1"/>
    <property type="match status" value="1"/>
</dbReference>
<organism evidence="5">
    <name type="scientific">Fagus sylvatica</name>
    <name type="common">Beechnut</name>
    <dbReference type="NCBI Taxonomy" id="28930"/>
    <lineage>
        <taxon>Eukaryota</taxon>
        <taxon>Viridiplantae</taxon>
        <taxon>Streptophyta</taxon>
        <taxon>Embryophyta</taxon>
        <taxon>Tracheophyta</taxon>
        <taxon>Spermatophyta</taxon>
        <taxon>Magnoliopsida</taxon>
        <taxon>eudicotyledons</taxon>
        <taxon>Gunneridae</taxon>
        <taxon>Pentapetalae</taxon>
        <taxon>rosids</taxon>
        <taxon>fabids</taxon>
        <taxon>Fagales</taxon>
        <taxon>Fagaceae</taxon>
        <taxon>Fagus</taxon>
    </lineage>
</organism>
<dbReference type="CDD" id="cd04369">
    <property type="entry name" value="Bromodomain"/>
    <property type="match status" value="1"/>
</dbReference>
<dbReference type="AlphaFoldDB" id="A0A2N9HJV2"/>
<feature type="compositionally biased region" description="Basic and acidic residues" evidence="3">
    <location>
        <begin position="301"/>
        <end position="310"/>
    </location>
</feature>
<evidence type="ECO:0000259" key="4">
    <source>
        <dbReference type="PROSITE" id="PS50014"/>
    </source>
</evidence>
<dbReference type="PANTHER" id="PTHR22881">
    <property type="entry name" value="BROMODOMAIN CONTAINING PROTEIN"/>
    <property type="match status" value="1"/>
</dbReference>
<feature type="compositionally biased region" description="Acidic residues" evidence="3">
    <location>
        <begin position="125"/>
        <end position="136"/>
    </location>
</feature>
<dbReference type="PANTHER" id="PTHR22881:SF42">
    <property type="entry name" value="DNA-BINDING BROMODOMAIN-CONTAINING PROTEIN"/>
    <property type="match status" value="1"/>
</dbReference>
<dbReference type="InterPro" id="IPR001487">
    <property type="entry name" value="Bromodomain"/>
</dbReference>